<feature type="signal peptide" evidence="1">
    <location>
        <begin position="1"/>
        <end position="20"/>
    </location>
</feature>
<protein>
    <submittedName>
        <fullName evidence="3">SprB repeat-containing protein</fullName>
    </submittedName>
</protein>
<dbReference type="Proteomes" id="UP000605990">
    <property type="component" value="Unassembled WGS sequence"/>
</dbReference>
<dbReference type="SMART" id="SM00089">
    <property type="entry name" value="PKD"/>
    <property type="match status" value="3"/>
</dbReference>
<evidence type="ECO:0000256" key="1">
    <source>
        <dbReference type="SAM" id="SignalP"/>
    </source>
</evidence>
<reference evidence="3 4" key="1">
    <citation type="submission" date="2020-08" db="EMBL/GenBank/DDBJ databases">
        <title>Description of novel Flavobacterium F-408 isolate.</title>
        <authorList>
            <person name="Saticioglu I.B."/>
            <person name="Duman M."/>
            <person name="Altun S."/>
        </authorList>
    </citation>
    <scope>NUCLEOTIDE SEQUENCE [LARGE SCALE GENOMIC DNA]</scope>
    <source>
        <strain evidence="3 4">F-408</strain>
    </source>
</reference>
<keyword evidence="4" id="KW-1185">Reference proteome</keyword>
<feature type="domain" description="PKD/Chitinase" evidence="2">
    <location>
        <begin position="332"/>
        <end position="408"/>
    </location>
</feature>
<dbReference type="Gene3D" id="2.60.40.10">
    <property type="entry name" value="Immunoglobulins"/>
    <property type="match status" value="1"/>
</dbReference>
<dbReference type="InterPro" id="IPR043504">
    <property type="entry name" value="Peptidase_S1_PA_chymotrypsin"/>
</dbReference>
<accession>A0ABR7J0H9</accession>
<gene>
    <name evidence="3" type="ORF">H8R27_10225</name>
</gene>
<sequence length="620" mass="62137">MKQKITLLVILCLFCINGQAQTLFWSDTFEDTGAPLTGTRTPSITEFSCGGPPATAYFFRTATSGVATQNGTYSGFQGFKVWAVEDIDKALGCANNSISANQQVTWNNINIAGKSGLSFKGLFAANNVGSWQGINFGTTAQDFLAVEYQIDGGAWTKAIAFYSNVPISSAASSNTLDLDTNGDMVGDGAGLNYVFTEYTANIPGTGNTLNLRFNCFANAASAQELSIDNFRLFEAACTAPTITTNPPNRTICAANNTTFSVAATGATSYQWQVNTGSGFTDLTNGGVYSGVTSTTLTITGATAGMSGYLYRAVAINGVATCFTNSNSGTLTVSNITSTGSSTSVSCNGGSNGAATVSVSGGIAPYTYSWSPSGGTGATASGLSPGSYTVTITDANSCTATRNFTITQPTAISTATAAQTNVSCNGGSNGSASVTPSGGTPGYTYSWSPSGGTAATATGLSAGTYTVTVTDANSCTATRNFTITQPTSISTATASQTNVSCNGGSNGSASVTPSGGTPGYTYSWSPSGGTAATATGLSAGTYTVTVTDANSCTATRNFTITQPTSISTATAAQTNVSCNGGSNGSASVTPSGGAGGYTYSWSPSGGTAATATGLSAGTYTV</sequence>
<proteinExistence type="predicted"/>
<dbReference type="Pfam" id="PF13573">
    <property type="entry name" value="SprB"/>
    <property type="match status" value="4"/>
</dbReference>
<feature type="non-terminal residue" evidence="3">
    <location>
        <position position="620"/>
    </location>
</feature>
<dbReference type="InterPro" id="IPR025667">
    <property type="entry name" value="SprB_repeat"/>
</dbReference>
<evidence type="ECO:0000313" key="4">
    <source>
        <dbReference type="Proteomes" id="UP000605990"/>
    </source>
</evidence>
<keyword evidence="1" id="KW-0732">Signal</keyword>
<dbReference type="Gene3D" id="2.40.10.10">
    <property type="entry name" value="Trypsin-like serine proteases"/>
    <property type="match status" value="4"/>
</dbReference>
<dbReference type="EMBL" id="JACRUN010000006">
    <property type="protein sequence ID" value="MBC5835262.1"/>
    <property type="molecule type" value="Genomic_DNA"/>
</dbReference>
<evidence type="ECO:0000313" key="3">
    <source>
        <dbReference type="EMBL" id="MBC5835262.1"/>
    </source>
</evidence>
<comment type="caution">
    <text evidence="3">The sequence shown here is derived from an EMBL/GenBank/DDBJ whole genome shotgun (WGS) entry which is preliminary data.</text>
</comment>
<feature type="domain" description="PKD/Chitinase" evidence="2">
    <location>
        <begin position="492"/>
        <end position="562"/>
    </location>
</feature>
<feature type="domain" description="PKD/Chitinase" evidence="2">
    <location>
        <begin position="415"/>
        <end position="485"/>
    </location>
</feature>
<dbReference type="InterPro" id="IPR013783">
    <property type="entry name" value="Ig-like_fold"/>
</dbReference>
<name>A0ABR7J0H9_9FLAO</name>
<dbReference type="InterPro" id="IPR022409">
    <property type="entry name" value="PKD/Chitinase_dom"/>
</dbReference>
<feature type="chain" id="PRO_5045760408" evidence="1">
    <location>
        <begin position="21"/>
        <end position="620"/>
    </location>
</feature>
<organism evidence="3 4">
    <name type="scientific">Flavobacterium bernardetii</name>
    <dbReference type="NCBI Taxonomy" id="2813823"/>
    <lineage>
        <taxon>Bacteria</taxon>
        <taxon>Pseudomonadati</taxon>
        <taxon>Bacteroidota</taxon>
        <taxon>Flavobacteriia</taxon>
        <taxon>Flavobacteriales</taxon>
        <taxon>Flavobacteriaceae</taxon>
        <taxon>Flavobacterium</taxon>
    </lineage>
</organism>
<evidence type="ECO:0000259" key="2">
    <source>
        <dbReference type="SMART" id="SM00089"/>
    </source>
</evidence>